<dbReference type="GeneID" id="302999336"/>
<protein>
    <submittedName>
        <fullName evidence="1">Uncharacterized protein</fullName>
    </submittedName>
</protein>
<dbReference type="Proteomes" id="UP000006852">
    <property type="component" value="Chromosome"/>
</dbReference>
<gene>
    <name evidence="1" type="ordered locus">Tresu_2217</name>
</gene>
<dbReference type="KEGG" id="tsu:Tresu_2217"/>
<dbReference type="eggNOG" id="ENOG5031CVR">
    <property type="taxonomic scope" value="Bacteria"/>
</dbReference>
<dbReference type="OrthoDB" id="359871at2"/>
<accession>F2NTM7</accession>
<keyword evidence="2" id="KW-1185">Reference proteome</keyword>
<dbReference type="EMBL" id="CP002631">
    <property type="protein sequence ID" value="AEB15086.1"/>
    <property type="molecule type" value="Genomic_DNA"/>
</dbReference>
<dbReference type="AlphaFoldDB" id="F2NTM7"/>
<evidence type="ECO:0000313" key="1">
    <source>
        <dbReference type="EMBL" id="AEB15086.1"/>
    </source>
</evidence>
<name>F2NTM7_TRES6</name>
<dbReference type="RefSeq" id="WP_013702338.1">
    <property type="nucleotide sequence ID" value="NC_015385.1"/>
</dbReference>
<evidence type="ECO:0000313" key="2">
    <source>
        <dbReference type="Proteomes" id="UP000006852"/>
    </source>
</evidence>
<dbReference type="HOGENOM" id="CLU_1618277_0_0_12"/>
<dbReference type="STRING" id="869209.Tresu_2217"/>
<proteinExistence type="predicted"/>
<organism evidence="1 2">
    <name type="scientific">Treponema succinifaciens (strain ATCC 33096 / DSM 2489 / 6091)</name>
    <dbReference type="NCBI Taxonomy" id="869209"/>
    <lineage>
        <taxon>Bacteria</taxon>
        <taxon>Pseudomonadati</taxon>
        <taxon>Spirochaetota</taxon>
        <taxon>Spirochaetia</taxon>
        <taxon>Spirochaetales</taxon>
        <taxon>Treponemataceae</taxon>
        <taxon>Treponema</taxon>
    </lineage>
</organism>
<reference evidence="2" key="2">
    <citation type="submission" date="2011-04" db="EMBL/GenBank/DDBJ databases">
        <title>The complete genome of chromosome of Treponema succinifaciens DSM 2489.</title>
        <authorList>
            <person name="Lucas S."/>
            <person name="Copeland A."/>
            <person name="Lapidus A."/>
            <person name="Bruce D."/>
            <person name="Goodwin L."/>
            <person name="Pitluck S."/>
            <person name="Peters L."/>
            <person name="Kyrpides N."/>
            <person name="Mavromatis K."/>
            <person name="Ivanova N."/>
            <person name="Ovchinnikova G."/>
            <person name="Teshima H."/>
            <person name="Detter J.C."/>
            <person name="Tapia R."/>
            <person name="Han C."/>
            <person name="Land M."/>
            <person name="Hauser L."/>
            <person name="Markowitz V."/>
            <person name="Cheng J.-F."/>
            <person name="Hugenholtz P."/>
            <person name="Woyke T."/>
            <person name="Wu D."/>
            <person name="Gronow S."/>
            <person name="Wellnitz S."/>
            <person name="Brambilla E."/>
            <person name="Klenk H.-P."/>
            <person name="Eisen J.A."/>
        </authorList>
    </citation>
    <scope>NUCLEOTIDE SEQUENCE [LARGE SCALE GENOMIC DNA]</scope>
    <source>
        <strain evidence="2">ATCC 33096 / DSM 2489 / 6091</strain>
    </source>
</reference>
<reference evidence="1 2" key="1">
    <citation type="journal article" date="2011" name="Stand. Genomic Sci.">
        <title>Complete genome sequence of Treponema succinifaciens type strain (6091).</title>
        <authorList>
            <person name="Han C."/>
            <person name="Gronow S."/>
            <person name="Teshima H."/>
            <person name="Lapidus A."/>
            <person name="Nolan M."/>
            <person name="Lucas S."/>
            <person name="Hammon N."/>
            <person name="Deshpande S."/>
            <person name="Cheng J.F."/>
            <person name="Zeytun A."/>
            <person name="Tapia R."/>
            <person name="Goodwin L."/>
            <person name="Pitluck S."/>
            <person name="Liolios K."/>
            <person name="Pagani I."/>
            <person name="Ivanova N."/>
            <person name="Mavromatis K."/>
            <person name="Mikhailova N."/>
            <person name="Huntemann M."/>
            <person name="Pati A."/>
            <person name="Chen A."/>
            <person name="Palaniappan K."/>
            <person name="Land M."/>
            <person name="Hauser L."/>
            <person name="Brambilla E.M."/>
            <person name="Rohde M."/>
            <person name="Goker M."/>
            <person name="Woyke T."/>
            <person name="Bristow J."/>
            <person name="Eisen J.A."/>
            <person name="Markowitz V."/>
            <person name="Hugenholtz P."/>
            <person name="Kyrpides N.C."/>
            <person name="Klenk H.P."/>
            <person name="Detter J.C."/>
        </authorList>
    </citation>
    <scope>NUCLEOTIDE SEQUENCE [LARGE SCALE GENOMIC DNA]</scope>
    <source>
        <strain evidence="2">ATCC 33096 / DSM 2489 / 6091</strain>
    </source>
</reference>
<sequence length="164" mass="18874">MKIEAKFYSEKNKIYFLNGTELNTKNKKIIDGKCCKNNSEPEENALYSINVTQELTGTEENANEEFLAEFRDWLKKLEDKNSFAIIIPFAENASATQEQKEIFTASFKHCARRIKDCENVIGFSVPENVEPDFFISELKAKHGHYIFFSTDENLLASDEKIAKL</sequence>